<organism evidence="1 2">
    <name type="scientific">Meloidogyne enterolobii</name>
    <name type="common">Root-knot nematode worm</name>
    <name type="synonym">Meloidogyne mayaguensis</name>
    <dbReference type="NCBI Taxonomy" id="390850"/>
    <lineage>
        <taxon>Eukaryota</taxon>
        <taxon>Metazoa</taxon>
        <taxon>Ecdysozoa</taxon>
        <taxon>Nematoda</taxon>
        <taxon>Chromadorea</taxon>
        <taxon>Rhabditida</taxon>
        <taxon>Tylenchina</taxon>
        <taxon>Tylenchomorpha</taxon>
        <taxon>Tylenchoidea</taxon>
        <taxon>Meloidogynidae</taxon>
        <taxon>Meloidogyninae</taxon>
        <taxon>Meloidogyne</taxon>
    </lineage>
</organism>
<accession>A0ACB1AFE1</accession>
<gene>
    <name evidence="1" type="ORF">MENTE1834_LOCUS37627</name>
</gene>
<dbReference type="EMBL" id="CAVMJV010000079">
    <property type="protein sequence ID" value="CAK5089878.1"/>
    <property type="molecule type" value="Genomic_DNA"/>
</dbReference>
<name>A0ACB1AFE1_MELEN</name>
<dbReference type="Proteomes" id="UP001497535">
    <property type="component" value="Unassembled WGS sequence"/>
</dbReference>
<reference evidence="1" key="1">
    <citation type="submission" date="2023-11" db="EMBL/GenBank/DDBJ databases">
        <authorList>
            <person name="Poullet M."/>
        </authorList>
    </citation>
    <scope>NUCLEOTIDE SEQUENCE</scope>
    <source>
        <strain evidence="1">E1834</strain>
    </source>
</reference>
<sequence>MLVCGPTLKFYDASVRWPGSTHDSRVFKNSRLFERLSSGWRPFHGAFLLGDSGYPLRDYILTPIPNPRSAAEEKFNRSHKKTRRLIECAIGILKESFR</sequence>
<proteinExistence type="predicted"/>
<keyword evidence="2" id="KW-1185">Reference proteome</keyword>
<protein>
    <submittedName>
        <fullName evidence="1">Uncharacterized protein</fullName>
    </submittedName>
</protein>
<evidence type="ECO:0000313" key="2">
    <source>
        <dbReference type="Proteomes" id="UP001497535"/>
    </source>
</evidence>
<evidence type="ECO:0000313" key="1">
    <source>
        <dbReference type="EMBL" id="CAK5089878.1"/>
    </source>
</evidence>
<comment type="caution">
    <text evidence="1">The sequence shown here is derived from an EMBL/GenBank/DDBJ whole genome shotgun (WGS) entry which is preliminary data.</text>
</comment>